<feature type="transmembrane region" description="Helical" evidence="7">
    <location>
        <begin position="429"/>
        <end position="448"/>
    </location>
</feature>
<dbReference type="FunFam" id="1.20.1250.20:FF:000064">
    <property type="entry name" value="MFS allantoate transporter"/>
    <property type="match status" value="1"/>
</dbReference>
<dbReference type="InterPro" id="IPR036259">
    <property type="entry name" value="MFS_trans_sf"/>
</dbReference>
<evidence type="ECO:0000256" key="6">
    <source>
        <dbReference type="ARBA" id="ARBA00037968"/>
    </source>
</evidence>
<keyword evidence="10" id="KW-1185">Reference proteome</keyword>
<dbReference type="AlphaFoldDB" id="A0AA39XUP9"/>
<feature type="transmembrane region" description="Helical" evidence="7">
    <location>
        <begin position="460"/>
        <end position="481"/>
    </location>
</feature>
<dbReference type="PANTHER" id="PTHR43791:SF103">
    <property type="entry name" value="MAJOR FACILITATOR SUPERFAMILY (MFS) PROFILE DOMAIN-CONTAINING PROTEIN-RELATED"/>
    <property type="match status" value="1"/>
</dbReference>
<keyword evidence="3 7" id="KW-0812">Transmembrane</keyword>
<feature type="transmembrane region" description="Helical" evidence="7">
    <location>
        <begin position="301"/>
        <end position="325"/>
    </location>
</feature>
<dbReference type="GO" id="GO:0022857">
    <property type="term" value="F:transmembrane transporter activity"/>
    <property type="evidence" value="ECO:0007669"/>
    <property type="project" value="InterPro"/>
</dbReference>
<dbReference type="InterPro" id="IPR011701">
    <property type="entry name" value="MFS"/>
</dbReference>
<keyword evidence="5 7" id="KW-0472">Membrane</keyword>
<evidence type="ECO:0000313" key="10">
    <source>
        <dbReference type="Proteomes" id="UP001175001"/>
    </source>
</evidence>
<feature type="transmembrane region" description="Helical" evidence="7">
    <location>
        <begin position="367"/>
        <end position="384"/>
    </location>
</feature>
<protein>
    <submittedName>
        <fullName evidence="9">Transporter</fullName>
    </submittedName>
</protein>
<feature type="transmembrane region" description="Helical" evidence="7">
    <location>
        <begin position="232"/>
        <end position="252"/>
    </location>
</feature>
<evidence type="ECO:0000256" key="1">
    <source>
        <dbReference type="ARBA" id="ARBA00004141"/>
    </source>
</evidence>
<evidence type="ECO:0000256" key="7">
    <source>
        <dbReference type="SAM" id="Phobius"/>
    </source>
</evidence>
<evidence type="ECO:0000256" key="3">
    <source>
        <dbReference type="ARBA" id="ARBA00022692"/>
    </source>
</evidence>
<organism evidence="9 10">
    <name type="scientific">Lasiodiplodia hormozganensis</name>
    <dbReference type="NCBI Taxonomy" id="869390"/>
    <lineage>
        <taxon>Eukaryota</taxon>
        <taxon>Fungi</taxon>
        <taxon>Dikarya</taxon>
        <taxon>Ascomycota</taxon>
        <taxon>Pezizomycotina</taxon>
        <taxon>Dothideomycetes</taxon>
        <taxon>Dothideomycetes incertae sedis</taxon>
        <taxon>Botryosphaeriales</taxon>
        <taxon>Botryosphaeriaceae</taxon>
        <taxon>Lasiodiplodia</taxon>
    </lineage>
</organism>
<dbReference type="GO" id="GO:0016020">
    <property type="term" value="C:membrane"/>
    <property type="evidence" value="ECO:0007669"/>
    <property type="project" value="UniProtKB-SubCell"/>
</dbReference>
<dbReference type="SUPFAM" id="SSF103473">
    <property type="entry name" value="MFS general substrate transporter"/>
    <property type="match status" value="1"/>
</dbReference>
<evidence type="ECO:0000259" key="8">
    <source>
        <dbReference type="PROSITE" id="PS50850"/>
    </source>
</evidence>
<evidence type="ECO:0000313" key="9">
    <source>
        <dbReference type="EMBL" id="KAK0640449.1"/>
    </source>
</evidence>
<gene>
    <name evidence="9" type="ORF">DIS24_g9354</name>
</gene>
<accession>A0AA39XUP9</accession>
<evidence type="ECO:0000256" key="5">
    <source>
        <dbReference type="ARBA" id="ARBA00023136"/>
    </source>
</evidence>
<keyword evidence="4 7" id="KW-1133">Transmembrane helix</keyword>
<comment type="caution">
    <text evidence="9">The sequence shown here is derived from an EMBL/GenBank/DDBJ whole genome shotgun (WGS) entry which is preliminary data.</text>
</comment>
<feature type="transmembrane region" description="Helical" evidence="7">
    <location>
        <begin position="396"/>
        <end position="417"/>
    </location>
</feature>
<name>A0AA39XUP9_9PEZI</name>
<feature type="transmembrane region" description="Helical" evidence="7">
    <location>
        <begin position="144"/>
        <end position="162"/>
    </location>
</feature>
<dbReference type="InterPro" id="IPR020846">
    <property type="entry name" value="MFS_dom"/>
</dbReference>
<proteinExistence type="inferred from homology"/>
<evidence type="ECO:0000256" key="2">
    <source>
        <dbReference type="ARBA" id="ARBA00022448"/>
    </source>
</evidence>
<feature type="transmembrane region" description="Helical" evidence="7">
    <location>
        <begin position="337"/>
        <end position="355"/>
    </location>
</feature>
<reference evidence="9" key="1">
    <citation type="submission" date="2023-06" db="EMBL/GenBank/DDBJ databases">
        <title>Multi-omics analyses reveal the molecular pathogenesis toolkit of Lasiodiplodia hormozganensis, a cross-kingdom pathogen.</title>
        <authorList>
            <person name="Felix C."/>
            <person name="Meneses R."/>
            <person name="Goncalves M.F.M."/>
            <person name="Tilleman L."/>
            <person name="Duarte A.S."/>
            <person name="Jorrin-Novo J.V."/>
            <person name="Van De Peer Y."/>
            <person name="Deforce D."/>
            <person name="Van Nieuwerburgh F."/>
            <person name="Esteves A.C."/>
            <person name="Alves A."/>
        </authorList>
    </citation>
    <scope>NUCLEOTIDE SEQUENCE</scope>
    <source>
        <strain evidence="9">CBS 339.90</strain>
    </source>
</reference>
<feature type="transmembrane region" description="Helical" evidence="7">
    <location>
        <begin position="64"/>
        <end position="82"/>
    </location>
</feature>
<feature type="transmembrane region" description="Helical" evidence="7">
    <location>
        <begin position="168"/>
        <end position="189"/>
    </location>
</feature>
<feature type="transmembrane region" description="Helical" evidence="7">
    <location>
        <begin position="109"/>
        <end position="132"/>
    </location>
</feature>
<comment type="similarity">
    <text evidence="6">Belongs to the major facilitator superfamily. Allantoate permease family.</text>
</comment>
<feature type="transmembrane region" description="Helical" evidence="7">
    <location>
        <begin position="201"/>
        <end position="220"/>
    </location>
</feature>
<feature type="domain" description="Major facilitator superfamily (MFS) profile" evidence="8">
    <location>
        <begin position="72"/>
        <end position="488"/>
    </location>
</feature>
<dbReference type="Pfam" id="PF07690">
    <property type="entry name" value="MFS_1"/>
    <property type="match status" value="1"/>
</dbReference>
<dbReference type="Gene3D" id="1.20.1250.20">
    <property type="entry name" value="MFS general substrate transporter like domains"/>
    <property type="match status" value="2"/>
</dbReference>
<evidence type="ECO:0000256" key="4">
    <source>
        <dbReference type="ARBA" id="ARBA00022989"/>
    </source>
</evidence>
<keyword evidence="2" id="KW-0813">Transport</keyword>
<dbReference type="PANTHER" id="PTHR43791">
    <property type="entry name" value="PERMEASE-RELATED"/>
    <property type="match status" value="1"/>
</dbReference>
<dbReference type="Proteomes" id="UP001175001">
    <property type="component" value="Unassembled WGS sequence"/>
</dbReference>
<sequence length="535" mass="58632">MNMSTAEAYAPEKGEGVGATATSTYTAAVSADGIVHGDATLEDLGSDAGQLDDLEVTEEDNRRILRRIDCCLLPVLAISYMFQFLDKQAMGYTAILDLRKDLHLTGQSYSWAGSIFYFGYLAASWPIAHLLVRFPVGKTLASSVCAWAVVLMLMAACTNAGGLLAARFFLGMCEAAVAPGFSVVTSMWYKRSEQPLRHGAWFMGNVVSGLFGSILAYSMANVRSETLAAWQAVFVIFGAFSLAWSVTLFWTIPDSPTRAWFLKGRDDAKIAVARVKGNLTGIKSREWKWGQCVEALKDPQAWLFVLIQLCGNIPNGGVTTFASVIVNGLGFSVKQTLLIGMVATAFQVVYVLLAAGGATLLRNTRTYWLVWNFIISLIGAIMAREIDPTKHIWAKFFGYCLLICFSANFPLMLSLTAANVGGFTKKNTVNAMLFVAYCVGNIIGPQLFFDREAPTYKSGFLAMLICFVLGIVFSIALRVYYIWENKRRDGKAAVGSDGLGGNADIAEAEIRQESAIMLNLLDRTDRDLPQFRYVY</sequence>
<comment type="subcellular location">
    <subcellularLocation>
        <location evidence="1">Membrane</location>
        <topology evidence="1">Multi-pass membrane protein</topology>
    </subcellularLocation>
</comment>
<dbReference type="EMBL" id="JAUJDW010000081">
    <property type="protein sequence ID" value="KAK0640449.1"/>
    <property type="molecule type" value="Genomic_DNA"/>
</dbReference>
<dbReference type="PROSITE" id="PS50850">
    <property type="entry name" value="MFS"/>
    <property type="match status" value="1"/>
</dbReference>